<keyword evidence="1" id="KW-0488">Methylation</keyword>
<dbReference type="Proteomes" id="UP000177362">
    <property type="component" value="Unassembled WGS sequence"/>
</dbReference>
<dbReference type="Pfam" id="PF07963">
    <property type="entry name" value="N_methyl"/>
    <property type="match status" value="1"/>
</dbReference>
<dbReference type="STRING" id="1802271.A3C11_00145"/>
<dbReference type="Gene3D" id="3.30.700.10">
    <property type="entry name" value="Glycoprotein, Type 4 Pilin"/>
    <property type="match status" value="1"/>
</dbReference>
<accession>A0A1G2KR50</accession>
<dbReference type="GO" id="GO:0015628">
    <property type="term" value="P:protein secretion by the type II secretion system"/>
    <property type="evidence" value="ECO:0007669"/>
    <property type="project" value="InterPro"/>
</dbReference>
<dbReference type="GO" id="GO:0015627">
    <property type="term" value="C:type II protein secretion system complex"/>
    <property type="evidence" value="ECO:0007669"/>
    <property type="project" value="InterPro"/>
</dbReference>
<dbReference type="PRINTS" id="PR00813">
    <property type="entry name" value="BCTERIALGSPG"/>
</dbReference>
<dbReference type="Pfam" id="PF08334">
    <property type="entry name" value="T2SSG"/>
    <property type="match status" value="1"/>
</dbReference>
<dbReference type="InterPro" id="IPR045584">
    <property type="entry name" value="Pilin-like"/>
</dbReference>
<reference evidence="3 4" key="1">
    <citation type="journal article" date="2016" name="Nat. Commun.">
        <title>Thousands of microbial genomes shed light on interconnected biogeochemical processes in an aquifer system.</title>
        <authorList>
            <person name="Anantharaman K."/>
            <person name="Brown C.T."/>
            <person name="Hug L.A."/>
            <person name="Sharon I."/>
            <person name="Castelle C.J."/>
            <person name="Probst A.J."/>
            <person name="Thomas B.C."/>
            <person name="Singh A."/>
            <person name="Wilkins M.J."/>
            <person name="Karaoz U."/>
            <person name="Brodie E.L."/>
            <person name="Williams K.H."/>
            <person name="Hubbard S.S."/>
            <person name="Banfield J.F."/>
        </authorList>
    </citation>
    <scope>NUCLEOTIDE SEQUENCE [LARGE SCALE GENOMIC DNA]</scope>
</reference>
<evidence type="ECO:0000313" key="3">
    <source>
        <dbReference type="EMBL" id="OHA01754.1"/>
    </source>
</evidence>
<name>A0A1G2KR50_9BACT</name>
<dbReference type="AlphaFoldDB" id="A0A1G2KR50"/>
<dbReference type="PROSITE" id="PS00409">
    <property type="entry name" value="PROKAR_NTER_METHYL"/>
    <property type="match status" value="1"/>
</dbReference>
<organism evidence="3 4">
    <name type="scientific">Candidatus Sungbacteria bacterium RIFCSPHIGHO2_02_FULL_49_12</name>
    <dbReference type="NCBI Taxonomy" id="1802271"/>
    <lineage>
        <taxon>Bacteria</taxon>
        <taxon>Candidatus Sungiibacteriota</taxon>
    </lineage>
</organism>
<feature type="domain" description="Type II secretion system protein GspG C-terminal" evidence="2">
    <location>
        <begin position="35"/>
        <end position="134"/>
    </location>
</feature>
<gene>
    <name evidence="3" type="ORF">A3C11_00145</name>
</gene>
<dbReference type="SUPFAM" id="SSF54523">
    <property type="entry name" value="Pili subunits"/>
    <property type="match status" value="1"/>
</dbReference>
<sequence>MMPARHQKGFTLIELLVVISLISLLASMVLASLSSARDKARYARAKSDIYQLRTAMLVYKDDRGELPPIGDNCSACFNPPGAEWKLVIDDLVNNGYLSGRIDTDPWGNYYGYDDNDCNAGSSASYVFTAGADKINWTGDEYGPVLITPGC</sequence>
<dbReference type="EMBL" id="MHQJ01000008">
    <property type="protein sequence ID" value="OHA01754.1"/>
    <property type="molecule type" value="Genomic_DNA"/>
</dbReference>
<evidence type="ECO:0000313" key="4">
    <source>
        <dbReference type="Proteomes" id="UP000177362"/>
    </source>
</evidence>
<dbReference type="InterPro" id="IPR013545">
    <property type="entry name" value="T2SS_protein-GspG_C"/>
</dbReference>
<dbReference type="PANTHER" id="PTHR30093">
    <property type="entry name" value="GENERAL SECRETION PATHWAY PROTEIN G"/>
    <property type="match status" value="1"/>
</dbReference>
<dbReference type="InterPro" id="IPR012902">
    <property type="entry name" value="N_methyl_site"/>
</dbReference>
<protein>
    <recommendedName>
        <fullName evidence="2">Type II secretion system protein GspG C-terminal domain-containing protein</fullName>
    </recommendedName>
</protein>
<comment type="caution">
    <text evidence="3">The sequence shown here is derived from an EMBL/GenBank/DDBJ whole genome shotgun (WGS) entry which is preliminary data.</text>
</comment>
<proteinExistence type="predicted"/>
<dbReference type="InterPro" id="IPR000983">
    <property type="entry name" value="Bac_GSPG_pilin"/>
</dbReference>
<dbReference type="NCBIfam" id="TIGR02532">
    <property type="entry name" value="IV_pilin_GFxxxE"/>
    <property type="match status" value="1"/>
</dbReference>
<evidence type="ECO:0000259" key="2">
    <source>
        <dbReference type="Pfam" id="PF08334"/>
    </source>
</evidence>
<evidence type="ECO:0000256" key="1">
    <source>
        <dbReference type="ARBA" id="ARBA00022481"/>
    </source>
</evidence>